<feature type="compositionally biased region" description="Low complexity" evidence="1">
    <location>
        <begin position="52"/>
        <end position="63"/>
    </location>
</feature>
<feature type="compositionally biased region" description="Polar residues" evidence="1">
    <location>
        <begin position="86"/>
        <end position="98"/>
    </location>
</feature>
<keyword evidence="3" id="KW-1185">Reference proteome</keyword>
<evidence type="ECO:0000256" key="1">
    <source>
        <dbReference type="SAM" id="MobiDB-lite"/>
    </source>
</evidence>
<sequence>MCLHTRGASQWDVSKTRSGDRKTATEVSKEAKRNPKKNASDNDGKKKRENFTTQLVTTETQKTSLSNERDSNESKLRRTNNHNKNSKPNGLNEKNQQLANSFIAEFTQKSISKSGIASSTCKKSESVIRDNTLEDIPRDMPKYDS</sequence>
<reference evidence="2 3" key="1">
    <citation type="submission" date="2018-08" db="EMBL/GenBank/DDBJ databases">
        <authorList>
            <person name="Laetsch R D."/>
            <person name="Stevens L."/>
            <person name="Kumar S."/>
            <person name="Blaxter L. M."/>
        </authorList>
    </citation>
    <scope>NUCLEOTIDE SEQUENCE [LARGE SCALE GENOMIC DNA]</scope>
</reference>
<organism evidence="2 3">
    <name type="scientific">Acanthocheilonema viteae</name>
    <name type="common">Filarial nematode worm</name>
    <name type="synonym">Dipetalonema viteae</name>
    <dbReference type="NCBI Taxonomy" id="6277"/>
    <lineage>
        <taxon>Eukaryota</taxon>
        <taxon>Metazoa</taxon>
        <taxon>Ecdysozoa</taxon>
        <taxon>Nematoda</taxon>
        <taxon>Chromadorea</taxon>
        <taxon>Rhabditida</taxon>
        <taxon>Spirurina</taxon>
        <taxon>Spiruromorpha</taxon>
        <taxon>Filarioidea</taxon>
        <taxon>Onchocercidae</taxon>
        <taxon>Acanthocheilonema</taxon>
    </lineage>
</organism>
<proteinExistence type="predicted"/>
<accession>A0A498S464</accession>
<dbReference type="Proteomes" id="UP000276991">
    <property type="component" value="Unassembled WGS sequence"/>
</dbReference>
<feature type="region of interest" description="Disordered" evidence="1">
    <location>
        <begin position="113"/>
        <end position="145"/>
    </location>
</feature>
<evidence type="ECO:0000313" key="2">
    <source>
        <dbReference type="EMBL" id="VBB26621.1"/>
    </source>
</evidence>
<dbReference type="OrthoDB" id="5874115at2759"/>
<dbReference type="AlphaFoldDB" id="A0A498S464"/>
<feature type="compositionally biased region" description="Basic and acidic residues" evidence="1">
    <location>
        <begin position="14"/>
        <end position="50"/>
    </location>
</feature>
<feature type="region of interest" description="Disordered" evidence="1">
    <location>
        <begin position="1"/>
        <end position="98"/>
    </location>
</feature>
<feature type="compositionally biased region" description="Basic and acidic residues" evidence="1">
    <location>
        <begin position="67"/>
        <end position="76"/>
    </location>
</feature>
<dbReference type="EMBL" id="UPTC01000126">
    <property type="protein sequence ID" value="VBB26621.1"/>
    <property type="molecule type" value="Genomic_DNA"/>
</dbReference>
<gene>
    <name evidence="2" type="ORF">NAV_LOCUS1451</name>
</gene>
<evidence type="ECO:0000313" key="3">
    <source>
        <dbReference type="Proteomes" id="UP000276991"/>
    </source>
</evidence>
<feature type="compositionally biased region" description="Basic and acidic residues" evidence="1">
    <location>
        <begin position="122"/>
        <end position="145"/>
    </location>
</feature>
<name>A0A498S464_ACAVI</name>
<protein>
    <submittedName>
        <fullName evidence="2">Uncharacterized protein</fullName>
    </submittedName>
</protein>